<dbReference type="Proteomes" id="UP000095287">
    <property type="component" value="Unplaced"/>
</dbReference>
<sequence length="141" mass="16481">MSLISERATMSENSQPKELSCSEGNVPPEQLAPLAGAEEPRVVSVGDVEQERLEKTLWCSLFLFVLQQKMESERKLRENYYIMSLVTNCLTMTRDELRYLSQRFNYLHHQTFHYEDALRNSRRLCSSLVAALREAHEQLRQ</sequence>
<dbReference type="AlphaFoldDB" id="A0A1I7ZI75"/>
<evidence type="ECO:0000313" key="2">
    <source>
        <dbReference type="Proteomes" id="UP000095287"/>
    </source>
</evidence>
<organism evidence="2 3">
    <name type="scientific">Steinernema glaseri</name>
    <dbReference type="NCBI Taxonomy" id="37863"/>
    <lineage>
        <taxon>Eukaryota</taxon>
        <taxon>Metazoa</taxon>
        <taxon>Ecdysozoa</taxon>
        <taxon>Nematoda</taxon>
        <taxon>Chromadorea</taxon>
        <taxon>Rhabditida</taxon>
        <taxon>Tylenchina</taxon>
        <taxon>Panagrolaimomorpha</taxon>
        <taxon>Strongyloidoidea</taxon>
        <taxon>Steinernematidae</taxon>
        <taxon>Steinernema</taxon>
    </lineage>
</organism>
<proteinExistence type="predicted"/>
<name>A0A1I7ZI75_9BILA</name>
<dbReference type="WBParaSite" id="L893_g26550.t1">
    <property type="protein sequence ID" value="L893_g26550.t1"/>
    <property type="gene ID" value="L893_g26550"/>
</dbReference>
<accession>A0A1I7ZI75</accession>
<evidence type="ECO:0000256" key="1">
    <source>
        <dbReference type="SAM" id="MobiDB-lite"/>
    </source>
</evidence>
<reference evidence="3" key="1">
    <citation type="submission" date="2016-11" db="UniProtKB">
        <authorList>
            <consortium name="WormBaseParasite"/>
        </authorList>
    </citation>
    <scope>IDENTIFICATION</scope>
</reference>
<feature type="region of interest" description="Disordered" evidence="1">
    <location>
        <begin position="1"/>
        <end position="38"/>
    </location>
</feature>
<evidence type="ECO:0000313" key="3">
    <source>
        <dbReference type="WBParaSite" id="L893_g26550.t1"/>
    </source>
</evidence>
<feature type="compositionally biased region" description="Polar residues" evidence="1">
    <location>
        <begin position="8"/>
        <end position="17"/>
    </location>
</feature>
<protein>
    <submittedName>
        <fullName evidence="3">GOLGA2L5 domain-containing protein</fullName>
    </submittedName>
</protein>
<keyword evidence="2" id="KW-1185">Reference proteome</keyword>